<evidence type="ECO:0000256" key="1">
    <source>
        <dbReference type="ARBA" id="ARBA00001947"/>
    </source>
</evidence>
<evidence type="ECO:0000256" key="4">
    <source>
        <dbReference type="ARBA" id="ARBA00022670"/>
    </source>
</evidence>
<dbReference type="EC" id="3.4.24.-" evidence="11"/>
<dbReference type="SUPFAM" id="SSF50156">
    <property type="entry name" value="PDZ domain-like"/>
    <property type="match status" value="2"/>
</dbReference>
<dbReference type="PANTHER" id="PTHR42837">
    <property type="entry name" value="REGULATOR OF SIGMA-E PROTEASE RSEP"/>
    <property type="match status" value="1"/>
</dbReference>
<organism evidence="13 14">
    <name type="scientific">Algivirga pacifica</name>
    <dbReference type="NCBI Taxonomy" id="1162670"/>
    <lineage>
        <taxon>Bacteria</taxon>
        <taxon>Pseudomonadati</taxon>
        <taxon>Bacteroidota</taxon>
        <taxon>Cytophagia</taxon>
        <taxon>Cytophagales</taxon>
        <taxon>Flammeovirgaceae</taxon>
        <taxon>Algivirga</taxon>
    </lineage>
</organism>
<keyword evidence="11" id="KW-0479">Metal-binding</keyword>
<dbReference type="Pfam" id="PF02163">
    <property type="entry name" value="Peptidase_M50"/>
    <property type="match status" value="1"/>
</dbReference>
<dbReference type="InterPro" id="IPR004387">
    <property type="entry name" value="Pept_M50_Zn"/>
</dbReference>
<evidence type="ECO:0000313" key="14">
    <source>
        <dbReference type="Proteomes" id="UP001500298"/>
    </source>
</evidence>
<accession>A0ABP9DLJ4</accession>
<keyword evidence="14" id="KW-1185">Reference proteome</keyword>
<dbReference type="Pfam" id="PF17820">
    <property type="entry name" value="PDZ_6"/>
    <property type="match status" value="1"/>
</dbReference>
<dbReference type="InterPro" id="IPR001478">
    <property type="entry name" value="PDZ"/>
</dbReference>
<evidence type="ECO:0000256" key="3">
    <source>
        <dbReference type="ARBA" id="ARBA00007931"/>
    </source>
</evidence>
<feature type="transmembrane region" description="Helical" evidence="11">
    <location>
        <begin position="101"/>
        <end position="126"/>
    </location>
</feature>
<comment type="subcellular location">
    <subcellularLocation>
        <location evidence="2">Membrane</location>
        <topology evidence="2">Multi-pass membrane protein</topology>
    </subcellularLocation>
</comment>
<dbReference type="PANTHER" id="PTHR42837:SF2">
    <property type="entry name" value="MEMBRANE METALLOPROTEASE ARASP2, CHLOROPLASTIC-RELATED"/>
    <property type="match status" value="1"/>
</dbReference>
<evidence type="ECO:0000256" key="6">
    <source>
        <dbReference type="ARBA" id="ARBA00022801"/>
    </source>
</evidence>
<dbReference type="InterPro" id="IPR008915">
    <property type="entry name" value="Peptidase_M50"/>
</dbReference>
<name>A0ABP9DLJ4_9BACT</name>
<dbReference type="RefSeq" id="WP_345374772.1">
    <property type="nucleotide sequence ID" value="NZ_BAABJX010000062.1"/>
</dbReference>
<dbReference type="EMBL" id="BAABJX010000062">
    <property type="protein sequence ID" value="GAA4849947.1"/>
    <property type="molecule type" value="Genomic_DNA"/>
</dbReference>
<evidence type="ECO:0000256" key="7">
    <source>
        <dbReference type="ARBA" id="ARBA00022833"/>
    </source>
</evidence>
<evidence type="ECO:0000256" key="11">
    <source>
        <dbReference type="RuleBase" id="RU362031"/>
    </source>
</evidence>
<keyword evidence="9 11" id="KW-0482">Metalloprotease</keyword>
<keyword evidence="7 11" id="KW-0862">Zinc</keyword>
<dbReference type="InterPro" id="IPR036034">
    <property type="entry name" value="PDZ_sf"/>
</dbReference>
<feature type="transmembrane region" description="Helical" evidence="11">
    <location>
        <begin position="361"/>
        <end position="383"/>
    </location>
</feature>
<keyword evidence="8 11" id="KW-1133">Transmembrane helix</keyword>
<feature type="domain" description="PDZ" evidence="12">
    <location>
        <begin position="206"/>
        <end position="274"/>
    </location>
</feature>
<evidence type="ECO:0000256" key="5">
    <source>
        <dbReference type="ARBA" id="ARBA00022692"/>
    </source>
</evidence>
<feature type="transmembrane region" description="Helical" evidence="11">
    <location>
        <begin position="403"/>
        <end position="426"/>
    </location>
</feature>
<dbReference type="SMART" id="SM00228">
    <property type="entry name" value="PDZ"/>
    <property type="match status" value="1"/>
</dbReference>
<comment type="caution">
    <text evidence="13">The sequence shown here is derived from an EMBL/GenBank/DDBJ whole genome shotgun (WGS) entry which is preliminary data.</text>
</comment>
<evidence type="ECO:0000259" key="12">
    <source>
        <dbReference type="SMART" id="SM00228"/>
    </source>
</evidence>
<sequence length="433" mass="48196">MGTVIMIAQFLFGLSVLVALHELGHLLAAKAFGMKAEKFFIGFPPKIVSFKWGETEYGLGAIPLGGFVKISGMIDESLDTKQMESEPQPWEFRAKPVWQRLIVMLGGIIMNVITGVVIFVGIKYAYGTDYLSMKSVNEAGLYANEYMEEIGFQTGDRFVNYNGQTLEKFNDLGHILITEDVEYITVDRSGQEVKVDLPQDLLKHLEKRGGFIRPIWPVVVNEVSAGQGAEKAGLQKGDHIVRLDSTEIVDFYQFKELLDEHKGGEVTLQYERKGSLYTVAAPVSEQGRLGFVLEQLPKFDNKQYSLVEAVPAGTKDAFRVVALQLGAFAKMFTDKIDASENMTGPVGMAQIYGKTIMIKKFLYITGLLSMVLAFMNLLPIPALDGGHVVFLTYEMISGQKPSQKVLIAAQQIGMILLLALLIWVTWNDILRQF</sequence>
<evidence type="ECO:0000256" key="9">
    <source>
        <dbReference type="ARBA" id="ARBA00023049"/>
    </source>
</evidence>
<evidence type="ECO:0000256" key="8">
    <source>
        <dbReference type="ARBA" id="ARBA00022989"/>
    </source>
</evidence>
<evidence type="ECO:0000313" key="13">
    <source>
        <dbReference type="EMBL" id="GAA4849947.1"/>
    </source>
</evidence>
<dbReference type="InterPro" id="IPR041489">
    <property type="entry name" value="PDZ_6"/>
</dbReference>
<evidence type="ECO:0000256" key="2">
    <source>
        <dbReference type="ARBA" id="ARBA00004141"/>
    </source>
</evidence>
<dbReference type="NCBIfam" id="TIGR00054">
    <property type="entry name" value="RIP metalloprotease RseP"/>
    <property type="match status" value="1"/>
</dbReference>
<dbReference type="CDD" id="cd06163">
    <property type="entry name" value="S2P-M50_PDZ_RseP-like"/>
    <property type="match status" value="1"/>
</dbReference>
<dbReference type="GO" id="GO:0008237">
    <property type="term" value="F:metallopeptidase activity"/>
    <property type="evidence" value="ECO:0007669"/>
    <property type="project" value="UniProtKB-KW"/>
</dbReference>
<evidence type="ECO:0000256" key="10">
    <source>
        <dbReference type="ARBA" id="ARBA00023136"/>
    </source>
</evidence>
<reference evidence="14" key="1">
    <citation type="journal article" date="2019" name="Int. J. Syst. Evol. Microbiol.">
        <title>The Global Catalogue of Microorganisms (GCM) 10K type strain sequencing project: providing services to taxonomists for standard genome sequencing and annotation.</title>
        <authorList>
            <consortium name="The Broad Institute Genomics Platform"/>
            <consortium name="The Broad Institute Genome Sequencing Center for Infectious Disease"/>
            <person name="Wu L."/>
            <person name="Ma J."/>
        </authorList>
    </citation>
    <scope>NUCLEOTIDE SEQUENCE [LARGE SCALE GENOMIC DNA]</scope>
    <source>
        <strain evidence="14">JCM 18326</strain>
    </source>
</reference>
<keyword evidence="4" id="KW-0645">Protease</keyword>
<dbReference type="Proteomes" id="UP001500298">
    <property type="component" value="Unassembled WGS sequence"/>
</dbReference>
<keyword evidence="10 11" id="KW-0472">Membrane</keyword>
<proteinExistence type="inferred from homology"/>
<dbReference type="Gene3D" id="2.30.42.10">
    <property type="match status" value="1"/>
</dbReference>
<comment type="cofactor">
    <cofactor evidence="1 11">
        <name>Zn(2+)</name>
        <dbReference type="ChEBI" id="CHEBI:29105"/>
    </cofactor>
</comment>
<comment type="similarity">
    <text evidence="3 11">Belongs to the peptidase M50B family.</text>
</comment>
<keyword evidence="6 11" id="KW-0378">Hydrolase</keyword>
<gene>
    <name evidence="13" type="primary">rseP</name>
    <name evidence="13" type="ORF">GCM10023331_38320</name>
</gene>
<keyword evidence="5 11" id="KW-0812">Transmembrane</keyword>
<protein>
    <recommendedName>
        <fullName evidence="11">Zinc metalloprotease</fullName>
        <ecNumber evidence="11">3.4.24.-</ecNumber>
    </recommendedName>
</protein>